<sequence length="171" mass="18158">MRAGRKVTRIETVNRTTGEVNDFTVHSAVSVVAGLWFRGGGFTTMGYAAHLALADADLSAASFKLFHKMCAIQNRKDHGLVIVENQTKFAEQVGMSQSSVSRALRQLADQGFIYADGRNWRLRADFVFNGNGAAQGRAIPNIPADAPDPYAGKGTGLTVIDGGNGGDNDGA</sequence>
<evidence type="ECO:0000259" key="1">
    <source>
        <dbReference type="Pfam" id="PF01047"/>
    </source>
</evidence>
<dbReference type="EMBL" id="CP010407">
    <property type="protein sequence ID" value="AJF66477.1"/>
    <property type="molecule type" value="Genomic_DNA"/>
</dbReference>
<feature type="domain" description="HTH marR-type" evidence="1">
    <location>
        <begin position="85"/>
        <end position="114"/>
    </location>
</feature>
<evidence type="ECO:0000313" key="3">
    <source>
        <dbReference type="Proteomes" id="UP000031774"/>
    </source>
</evidence>
<dbReference type="Gene3D" id="1.10.10.10">
    <property type="entry name" value="Winged helix-like DNA-binding domain superfamily/Winged helix DNA-binding domain"/>
    <property type="match status" value="1"/>
</dbReference>
<dbReference type="HOGENOM" id="CLU_1562056_0_0_11"/>
<dbReference type="Proteomes" id="UP000031774">
    <property type="component" value="Chromosome"/>
</dbReference>
<dbReference type="AlphaFoldDB" id="A0A0B5I7N6"/>
<dbReference type="KEGG" id="svt:SVTN_20955"/>
<reference evidence="2 3" key="1">
    <citation type="submission" date="2014-12" db="EMBL/GenBank/DDBJ databases">
        <title>Complete genome sequence of Streptomyces vietnamensis strain GIMV4.0001, a genetic manipulable producer of the benzoisochromanequinone antibiotic granaticin.</title>
        <authorList>
            <person name="Deng M.R."/>
            <person name="Guo J."/>
            <person name="Ma L.Y."/>
            <person name="Feng G.D."/>
            <person name="Mo C.Y."/>
            <person name="Zhu H.H."/>
        </authorList>
    </citation>
    <scope>NUCLEOTIDE SEQUENCE [LARGE SCALE GENOMIC DNA]</scope>
    <source>
        <strain evidence="3">GIMV4.0001</strain>
    </source>
</reference>
<gene>
    <name evidence="2" type="ORF">SVTN_20955</name>
</gene>
<keyword evidence="3" id="KW-1185">Reference proteome</keyword>
<evidence type="ECO:0000313" key="2">
    <source>
        <dbReference type="EMBL" id="AJF66477.1"/>
    </source>
</evidence>
<accession>A0A0B5I7N6</accession>
<dbReference type="InterPro" id="IPR000835">
    <property type="entry name" value="HTH_MarR-typ"/>
</dbReference>
<dbReference type="SUPFAM" id="SSF46785">
    <property type="entry name" value="Winged helix' DNA-binding domain"/>
    <property type="match status" value="1"/>
</dbReference>
<dbReference type="InterPro" id="IPR036388">
    <property type="entry name" value="WH-like_DNA-bd_sf"/>
</dbReference>
<protein>
    <recommendedName>
        <fullName evidence="1">HTH marR-type domain-containing protein</fullName>
    </recommendedName>
</protein>
<proteinExistence type="predicted"/>
<dbReference type="InterPro" id="IPR036390">
    <property type="entry name" value="WH_DNA-bd_sf"/>
</dbReference>
<organism evidence="2 3">
    <name type="scientific">Streptomyces vietnamensis</name>
    <dbReference type="NCBI Taxonomy" id="362257"/>
    <lineage>
        <taxon>Bacteria</taxon>
        <taxon>Bacillati</taxon>
        <taxon>Actinomycetota</taxon>
        <taxon>Actinomycetes</taxon>
        <taxon>Kitasatosporales</taxon>
        <taxon>Streptomycetaceae</taxon>
        <taxon>Streptomyces</taxon>
    </lineage>
</organism>
<name>A0A0B5I7N6_9ACTN</name>
<dbReference type="Pfam" id="PF01047">
    <property type="entry name" value="MarR"/>
    <property type="match status" value="1"/>
</dbReference>